<evidence type="ECO:0000313" key="2">
    <source>
        <dbReference type="Proteomes" id="UP000799291"/>
    </source>
</evidence>
<dbReference type="Proteomes" id="UP000799291">
    <property type="component" value="Unassembled WGS sequence"/>
</dbReference>
<sequence>MFVSFEYPVQLSYNTLLSSRPPQHPQLSRLQYQSTDHCPIQTARHLRNQRGCMPQLPRPQHRNLRSQTYTLANVGLSSRPRCLQ</sequence>
<evidence type="ECO:0000313" key="1">
    <source>
        <dbReference type="EMBL" id="KAF2681473.1"/>
    </source>
</evidence>
<keyword evidence="2" id="KW-1185">Reference proteome</keyword>
<protein>
    <submittedName>
        <fullName evidence="1">Uncharacterized protein</fullName>
    </submittedName>
</protein>
<name>A0A6G1IU43_9PLEO</name>
<organism evidence="1 2">
    <name type="scientific">Lentithecium fluviatile CBS 122367</name>
    <dbReference type="NCBI Taxonomy" id="1168545"/>
    <lineage>
        <taxon>Eukaryota</taxon>
        <taxon>Fungi</taxon>
        <taxon>Dikarya</taxon>
        <taxon>Ascomycota</taxon>
        <taxon>Pezizomycotina</taxon>
        <taxon>Dothideomycetes</taxon>
        <taxon>Pleosporomycetidae</taxon>
        <taxon>Pleosporales</taxon>
        <taxon>Massarineae</taxon>
        <taxon>Lentitheciaceae</taxon>
        <taxon>Lentithecium</taxon>
    </lineage>
</organism>
<accession>A0A6G1IU43</accession>
<reference evidence="1" key="1">
    <citation type="journal article" date="2020" name="Stud. Mycol.">
        <title>101 Dothideomycetes genomes: a test case for predicting lifestyles and emergence of pathogens.</title>
        <authorList>
            <person name="Haridas S."/>
            <person name="Albert R."/>
            <person name="Binder M."/>
            <person name="Bloem J."/>
            <person name="Labutti K."/>
            <person name="Salamov A."/>
            <person name="Andreopoulos B."/>
            <person name="Baker S."/>
            <person name="Barry K."/>
            <person name="Bills G."/>
            <person name="Bluhm B."/>
            <person name="Cannon C."/>
            <person name="Castanera R."/>
            <person name="Culley D."/>
            <person name="Daum C."/>
            <person name="Ezra D."/>
            <person name="Gonzalez J."/>
            <person name="Henrissat B."/>
            <person name="Kuo A."/>
            <person name="Liang C."/>
            <person name="Lipzen A."/>
            <person name="Lutzoni F."/>
            <person name="Magnuson J."/>
            <person name="Mondo S."/>
            <person name="Nolan M."/>
            <person name="Ohm R."/>
            <person name="Pangilinan J."/>
            <person name="Park H.-J."/>
            <person name="Ramirez L."/>
            <person name="Alfaro M."/>
            <person name="Sun H."/>
            <person name="Tritt A."/>
            <person name="Yoshinaga Y."/>
            <person name="Zwiers L.-H."/>
            <person name="Turgeon B."/>
            <person name="Goodwin S."/>
            <person name="Spatafora J."/>
            <person name="Crous P."/>
            <person name="Grigoriev I."/>
        </authorList>
    </citation>
    <scope>NUCLEOTIDE SEQUENCE</scope>
    <source>
        <strain evidence="1">CBS 122367</strain>
    </source>
</reference>
<proteinExistence type="predicted"/>
<dbReference type="AlphaFoldDB" id="A0A6G1IU43"/>
<gene>
    <name evidence="1" type="ORF">K458DRAFT_81127</name>
</gene>
<dbReference type="EMBL" id="MU005591">
    <property type="protein sequence ID" value="KAF2681473.1"/>
    <property type="molecule type" value="Genomic_DNA"/>
</dbReference>